<evidence type="ECO:0000259" key="2">
    <source>
        <dbReference type="Pfam" id="PF24864"/>
    </source>
</evidence>
<accession>A0ABR2V5B0</accession>
<sequence>MEPNMDLPEIPSWIEKLYMPYEESMDSSYFDDSPRFAEIPPTSGCPLLEKIPIELRLMVYEILLCSREKIAISPIRRQQATDGFRCKSCGTSHGRPPYPFWRPCVSILQTCKKINLEATPVLYRRNDFLLSGNSSRKASSIHKVLHLPSPPVHPHGDEGPGLSCRLRLSPLGDEQPERMEDNREGTQEDRLPLLHPRFTAPLTYEGQGGVQHNQEATIGRSKSNEESVPGLSIQDQPPVLSDNRLTNAERSNDWSTPEPSHLWEDSIDWNGNKLTRLSEGQCRQRTHHAPHLPVGVWSVPTICYA</sequence>
<dbReference type="Pfam" id="PF24864">
    <property type="entry name" value="DUF7730"/>
    <property type="match status" value="1"/>
</dbReference>
<dbReference type="PANTHER" id="PTHR42085">
    <property type="entry name" value="F-BOX DOMAIN-CONTAINING PROTEIN"/>
    <property type="match status" value="1"/>
</dbReference>
<keyword evidence="4" id="KW-1185">Reference proteome</keyword>
<feature type="region of interest" description="Disordered" evidence="1">
    <location>
        <begin position="148"/>
        <end position="244"/>
    </location>
</feature>
<evidence type="ECO:0000313" key="3">
    <source>
        <dbReference type="EMBL" id="KAK9422082.1"/>
    </source>
</evidence>
<protein>
    <recommendedName>
        <fullName evidence="2">DUF7730 domain-containing protein</fullName>
    </recommendedName>
</protein>
<name>A0ABR2V5B0_9PEZI</name>
<reference evidence="3 4" key="1">
    <citation type="journal article" date="2024" name="J. Plant Pathol.">
        <title>Sequence and assembly of the genome of Seiridium unicorne, isolate CBS 538.82, causal agent of cypress canker disease.</title>
        <authorList>
            <person name="Scali E."/>
            <person name="Rocca G.D."/>
            <person name="Danti R."/>
            <person name="Garbelotto M."/>
            <person name="Barberini S."/>
            <person name="Baroncelli R."/>
            <person name="Emiliani G."/>
        </authorList>
    </citation>
    <scope>NUCLEOTIDE SEQUENCE [LARGE SCALE GENOMIC DNA]</scope>
    <source>
        <strain evidence="3 4">BM-138-508</strain>
    </source>
</reference>
<evidence type="ECO:0000256" key="1">
    <source>
        <dbReference type="SAM" id="MobiDB-lite"/>
    </source>
</evidence>
<evidence type="ECO:0000313" key="4">
    <source>
        <dbReference type="Proteomes" id="UP001408356"/>
    </source>
</evidence>
<feature type="compositionally biased region" description="Basic and acidic residues" evidence="1">
    <location>
        <begin position="175"/>
        <end position="192"/>
    </location>
</feature>
<dbReference type="Proteomes" id="UP001408356">
    <property type="component" value="Unassembled WGS sequence"/>
</dbReference>
<proteinExistence type="predicted"/>
<dbReference type="InterPro" id="IPR056632">
    <property type="entry name" value="DUF7730"/>
</dbReference>
<gene>
    <name evidence="3" type="ORF">SUNI508_05090</name>
</gene>
<feature type="domain" description="DUF7730" evidence="2">
    <location>
        <begin position="45"/>
        <end position="140"/>
    </location>
</feature>
<dbReference type="InterPro" id="IPR038883">
    <property type="entry name" value="AN11006-like"/>
</dbReference>
<dbReference type="PANTHER" id="PTHR42085:SF2">
    <property type="entry name" value="F-BOX DOMAIN-CONTAINING PROTEIN"/>
    <property type="match status" value="1"/>
</dbReference>
<comment type="caution">
    <text evidence="3">The sequence shown here is derived from an EMBL/GenBank/DDBJ whole genome shotgun (WGS) entry which is preliminary data.</text>
</comment>
<organism evidence="3 4">
    <name type="scientific">Seiridium unicorne</name>
    <dbReference type="NCBI Taxonomy" id="138068"/>
    <lineage>
        <taxon>Eukaryota</taxon>
        <taxon>Fungi</taxon>
        <taxon>Dikarya</taxon>
        <taxon>Ascomycota</taxon>
        <taxon>Pezizomycotina</taxon>
        <taxon>Sordariomycetes</taxon>
        <taxon>Xylariomycetidae</taxon>
        <taxon>Amphisphaeriales</taxon>
        <taxon>Sporocadaceae</taxon>
        <taxon>Seiridium</taxon>
    </lineage>
</organism>
<dbReference type="EMBL" id="JARVKF010000135">
    <property type="protein sequence ID" value="KAK9422082.1"/>
    <property type="molecule type" value="Genomic_DNA"/>
</dbReference>